<evidence type="ECO:0000259" key="6">
    <source>
        <dbReference type="Pfam" id="PF00685"/>
    </source>
</evidence>
<dbReference type="AlphaFoldDB" id="A0A6P7Y7U4"/>
<gene>
    <name evidence="8 9 10" type="primary">LOC115473086</name>
</gene>
<protein>
    <recommendedName>
        <fullName evidence="5">Sulfotransferase</fullName>
        <ecNumber evidence="5">2.8.2.-</ecNumber>
    </recommendedName>
</protein>
<evidence type="ECO:0000313" key="10">
    <source>
        <dbReference type="RefSeq" id="XP_030063592.1"/>
    </source>
</evidence>
<evidence type="ECO:0000256" key="4">
    <source>
        <dbReference type="ARBA" id="ARBA00022679"/>
    </source>
</evidence>
<accession>A0A6P7Y7U4</accession>
<proteinExistence type="inferred from homology"/>
<dbReference type="KEGG" id="muo:115473086"/>
<dbReference type="GeneID" id="115473086"/>
<dbReference type="OrthoDB" id="205623at2759"/>
<organism evidence="7 10">
    <name type="scientific">Microcaecilia unicolor</name>
    <dbReference type="NCBI Taxonomy" id="1415580"/>
    <lineage>
        <taxon>Eukaryota</taxon>
        <taxon>Metazoa</taxon>
        <taxon>Chordata</taxon>
        <taxon>Craniata</taxon>
        <taxon>Vertebrata</taxon>
        <taxon>Euteleostomi</taxon>
        <taxon>Amphibia</taxon>
        <taxon>Gymnophiona</taxon>
        <taxon>Siphonopidae</taxon>
        <taxon>Microcaecilia</taxon>
    </lineage>
</organism>
<dbReference type="InterPro" id="IPR027417">
    <property type="entry name" value="P-loop_NTPase"/>
</dbReference>
<dbReference type="RefSeq" id="XP_030063592.1">
    <property type="nucleotide sequence ID" value="XM_030207732.1"/>
</dbReference>
<dbReference type="GO" id="GO:0008146">
    <property type="term" value="F:sulfotransferase activity"/>
    <property type="evidence" value="ECO:0007669"/>
    <property type="project" value="InterPro"/>
</dbReference>
<evidence type="ECO:0000313" key="8">
    <source>
        <dbReference type="RefSeq" id="XP_030063590.1"/>
    </source>
</evidence>
<evidence type="ECO:0000256" key="2">
    <source>
        <dbReference type="ARBA" id="ARBA00005771"/>
    </source>
</evidence>
<dbReference type="Proteomes" id="UP000515156">
    <property type="component" value="Chromosome 6"/>
</dbReference>
<dbReference type="GO" id="GO:0005737">
    <property type="term" value="C:cytoplasm"/>
    <property type="evidence" value="ECO:0007669"/>
    <property type="project" value="UniProtKB-SubCell"/>
</dbReference>
<dbReference type="EC" id="2.8.2.-" evidence="5"/>
<dbReference type="RefSeq" id="XP_030063590.1">
    <property type="nucleotide sequence ID" value="XM_030207730.1"/>
</dbReference>
<evidence type="ECO:0000313" key="9">
    <source>
        <dbReference type="RefSeq" id="XP_030063591.1"/>
    </source>
</evidence>
<dbReference type="Pfam" id="PF00685">
    <property type="entry name" value="Sulfotransfer_1"/>
    <property type="match status" value="1"/>
</dbReference>
<name>A0A6P7Y7U4_9AMPH</name>
<keyword evidence="4 5" id="KW-0808">Transferase</keyword>
<reference evidence="8 9" key="1">
    <citation type="submission" date="2025-04" db="UniProtKB">
        <authorList>
            <consortium name="RefSeq"/>
        </authorList>
    </citation>
    <scope>IDENTIFICATION</scope>
</reference>
<feature type="domain" description="Sulfotransferase" evidence="6">
    <location>
        <begin position="32"/>
        <end position="279"/>
    </location>
</feature>
<evidence type="ECO:0000313" key="7">
    <source>
        <dbReference type="Proteomes" id="UP000515156"/>
    </source>
</evidence>
<dbReference type="PANTHER" id="PTHR11783">
    <property type="entry name" value="SULFOTRANSFERASE SULT"/>
    <property type="match status" value="1"/>
</dbReference>
<dbReference type="InterPro" id="IPR000863">
    <property type="entry name" value="Sulfotransferase_dom"/>
</dbReference>
<keyword evidence="7" id="KW-1185">Reference proteome</keyword>
<keyword evidence="3" id="KW-0963">Cytoplasm</keyword>
<dbReference type="SUPFAM" id="SSF52540">
    <property type="entry name" value="P-loop containing nucleoside triphosphate hydrolases"/>
    <property type="match status" value="1"/>
</dbReference>
<evidence type="ECO:0000256" key="1">
    <source>
        <dbReference type="ARBA" id="ARBA00004496"/>
    </source>
</evidence>
<sequence length="291" mass="34156">MRSQLILVEGVPLSDIIAPHWQEIHNFQARPGDVLIATYPKSGTTWLQEMVEMIRHNGDLEKCQQAPIYERIPFIELLQCMPPDAETVNALPSPRYLKTHLPYQLVPSSFWDHNCKVIYLARNARDAATSYYHFDHIAKLHPEPGSWDQYLQRFMSGNVGWGSWYDHVKGFWEEKDKHDMLYLFYEDIKQDPASEIRKIIRFLGKDLPDATIEKIVHCTSFSQMKKNAMANYSTFPKEILDQSQQTFMRKGQVGDWKNLFTVRQNELFEEDYRKKMNQTTLKFKVSIKGMS</sequence>
<evidence type="ECO:0000256" key="5">
    <source>
        <dbReference type="RuleBase" id="RU361155"/>
    </source>
</evidence>
<dbReference type="FunFam" id="3.40.50.300:FF:000433">
    <property type="entry name" value="Estrogen sulfotransferase"/>
    <property type="match status" value="1"/>
</dbReference>
<dbReference type="RefSeq" id="XP_030063591.1">
    <property type="nucleotide sequence ID" value="XM_030207731.1"/>
</dbReference>
<comment type="similarity">
    <text evidence="2 5">Belongs to the sulfotransferase 1 family.</text>
</comment>
<dbReference type="Gene3D" id="3.40.50.300">
    <property type="entry name" value="P-loop containing nucleotide triphosphate hydrolases"/>
    <property type="match status" value="1"/>
</dbReference>
<comment type="subcellular location">
    <subcellularLocation>
        <location evidence="1">Cytoplasm</location>
    </subcellularLocation>
</comment>
<evidence type="ECO:0000256" key="3">
    <source>
        <dbReference type="ARBA" id="ARBA00022490"/>
    </source>
</evidence>